<sequence length="147" mass="16415">MNEETLSRLSNKLSDSPILRAAALPSPNEVEAAAEEIGIPFPSDYREFLLKFGGAMVGPYPIYGLRPVEVMGWNEWSVVEMTKRSRKNNILGTENWAIVSTDHAGNPIGIDRDGLIWVHDHDFGGVALLVDNFEEYIRVWCWGLAPS</sequence>
<keyword evidence="3" id="KW-1185">Reference proteome</keyword>
<evidence type="ECO:0000259" key="1">
    <source>
        <dbReference type="SMART" id="SM00860"/>
    </source>
</evidence>
<protein>
    <submittedName>
        <fullName evidence="2">SMI1-KNR4 cell-wall</fullName>
    </submittedName>
</protein>
<organism evidence="2 3">
    <name type="scientific">Planctomicrobium piriforme</name>
    <dbReference type="NCBI Taxonomy" id="1576369"/>
    <lineage>
        <taxon>Bacteria</taxon>
        <taxon>Pseudomonadati</taxon>
        <taxon>Planctomycetota</taxon>
        <taxon>Planctomycetia</taxon>
        <taxon>Planctomycetales</taxon>
        <taxon>Planctomycetaceae</taxon>
        <taxon>Planctomicrobium</taxon>
    </lineage>
</organism>
<dbReference type="InterPro" id="IPR037883">
    <property type="entry name" value="Knr4/Smi1-like_sf"/>
</dbReference>
<dbReference type="SMART" id="SM00860">
    <property type="entry name" value="SMI1_KNR4"/>
    <property type="match status" value="1"/>
</dbReference>
<dbReference type="Pfam" id="PF09346">
    <property type="entry name" value="SMI1_KNR4"/>
    <property type="match status" value="1"/>
</dbReference>
<accession>A0A1I3PD41</accession>
<dbReference type="EMBL" id="FOQD01000016">
    <property type="protein sequence ID" value="SFJ19309.1"/>
    <property type="molecule type" value="Genomic_DNA"/>
</dbReference>
<evidence type="ECO:0000313" key="3">
    <source>
        <dbReference type="Proteomes" id="UP000199518"/>
    </source>
</evidence>
<dbReference type="Proteomes" id="UP000199518">
    <property type="component" value="Unassembled WGS sequence"/>
</dbReference>
<name>A0A1I3PD41_9PLAN</name>
<reference evidence="3" key="1">
    <citation type="submission" date="2016-10" db="EMBL/GenBank/DDBJ databases">
        <authorList>
            <person name="Varghese N."/>
            <person name="Submissions S."/>
        </authorList>
    </citation>
    <scope>NUCLEOTIDE SEQUENCE [LARGE SCALE GENOMIC DNA]</scope>
    <source>
        <strain evidence="3">DSM 26348</strain>
    </source>
</reference>
<evidence type="ECO:0000313" key="2">
    <source>
        <dbReference type="EMBL" id="SFJ19309.1"/>
    </source>
</evidence>
<dbReference type="SUPFAM" id="SSF160631">
    <property type="entry name" value="SMI1/KNR4-like"/>
    <property type="match status" value="1"/>
</dbReference>
<gene>
    <name evidence="2" type="ORF">SAMN05421753_116110</name>
</gene>
<proteinExistence type="predicted"/>
<dbReference type="STRING" id="1576369.SAMN05421753_116110"/>
<dbReference type="Gene3D" id="3.40.1580.10">
    <property type="entry name" value="SMI1/KNR4-like"/>
    <property type="match status" value="1"/>
</dbReference>
<feature type="domain" description="Knr4/Smi1-like" evidence="1">
    <location>
        <begin position="24"/>
        <end position="139"/>
    </location>
</feature>
<dbReference type="AlphaFoldDB" id="A0A1I3PD41"/>
<dbReference type="InterPro" id="IPR018958">
    <property type="entry name" value="Knr4/Smi1-like_dom"/>
</dbReference>
<dbReference type="RefSeq" id="WP_175517668.1">
    <property type="nucleotide sequence ID" value="NZ_FOQD01000016.1"/>
</dbReference>